<evidence type="ECO:0000313" key="2">
    <source>
        <dbReference type="Proteomes" id="UP001239111"/>
    </source>
</evidence>
<organism evidence="1 2">
    <name type="scientific">Eretmocerus hayati</name>
    <dbReference type="NCBI Taxonomy" id="131215"/>
    <lineage>
        <taxon>Eukaryota</taxon>
        <taxon>Metazoa</taxon>
        <taxon>Ecdysozoa</taxon>
        <taxon>Arthropoda</taxon>
        <taxon>Hexapoda</taxon>
        <taxon>Insecta</taxon>
        <taxon>Pterygota</taxon>
        <taxon>Neoptera</taxon>
        <taxon>Endopterygota</taxon>
        <taxon>Hymenoptera</taxon>
        <taxon>Apocrita</taxon>
        <taxon>Proctotrupomorpha</taxon>
        <taxon>Chalcidoidea</taxon>
        <taxon>Aphelinidae</taxon>
        <taxon>Aphelininae</taxon>
        <taxon>Eretmocerus</taxon>
    </lineage>
</organism>
<name>A0ACC2NA74_9HYME</name>
<sequence length="663" mass="76494">MEAAKINQKEYLKRYLSKGDGKKKKKKKKINVGPKKVKIIDDDIDLQKLTSLNDNEIDIFNATEDAPQIVGIIDERGPVDFDNKQRWKVIADDGTGDIAISRIEEPQKKHVDTAGNNVRAKQASHKSLKTKEWDKGELSEKKKHRNHRSDSNSSSSSSSSDSDNDARKASKKRRDRSRKAQKKKKRDENSSSDSGSDSDSSNNEPQRKKRERRKSDDDNPRSNTSHNSSNRKRELSPRRRDRNQNGSDSDMSLPRPRKESKSTGQQSVRSSHKYDEFDVDSDKRSKTSKRNQSDSDLSPPRTSNSKHQKKRDASDSDLSPPRLSHARANKRKGSSDSDLSPPRKSNSKTHRNKNGSDSDLSPPRKSRQNKDQQRFNSDRDHSREYSSRDRHVDKHDRKSYHKSSKRYSSHASRDSSKYDSDLSPPRSSTRDKTKSSRWDEGSRKSCSPERKDTREKGKLKKKTMDGKIAGLRNLQSLKEEEEALKKRNAEMMKKINKDNGFGQATVVRDRKTGRKRDLDREAAEKLEKQREQEEINAKYAVWGRGLKQTEDRGDQMKRDLHEMNKPLARYADDQDLESELKSRDRGEDPMLAYMKEKEINEGKRAPEAPKYEGSYMPNRFGIRPGHRWDGVDRSNGFEKKWFEARNSRKAVEEEAYKWSSADM</sequence>
<comment type="caution">
    <text evidence="1">The sequence shown here is derived from an EMBL/GenBank/DDBJ whole genome shotgun (WGS) entry which is preliminary data.</text>
</comment>
<keyword evidence="2" id="KW-1185">Reference proteome</keyword>
<protein>
    <submittedName>
        <fullName evidence="1">Uncharacterized protein</fullName>
    </submittedName>
</protein>
<reference evidence="1" key="1">
    <citation type="submission" date="2023-04" db="EMBL/GenBank/DDBJ databases">
        <title>A chromosome-level genome assembly of the parasitoid wasp Eretmocerus hayati.</title>
        <authorList>
            <person name="Zhong Y."/>
            <person name="Liu S."/>
            <person name="Liu Y."/>
        </authorList>
    </citation>
    <scope>NUCLEOTIDE SEQUENCE</scope>
    <source>
        <strain evidence="1">ZJU_SS_LIU_2023</strain>
    </source>
</reference>
<dbReference type="EMBL" id="CM056744">
    <property type="protein sequence ID" value="KAJ8667816.1"/>
    <property type="molecule type" value="Genomic_DNA"/>
</dbReference>
<evidence type="ECO:0000313" key="1">
    <source>
        <dbReference type="EMBL" id="KAJ8667816.1"/>
    </source>
</evidence>
<proteinExistence type="predicted"/>
<accession>A0ACC2NA74</accession>
<dbReference type="Proteomes" id="UP001239111">
    <property type="component" value="Chromosome 4"/>
</dbReference>
<gene>
    <name evidence="1" type="ORF">QAD02_009479</name>
</gene>